<comment type="caution">
    <text evidence="10">The sequence shown here is derived from an EMBL/GenBank/DDBJ whole genome shotgun (WGS) entry which is preliminary data.</text>
</comment>
<dbReference type="CDD" id="cd10719">
    <property type="entry name" value="DnaJ_zf"/>
    <property type="match status" value="1"/>
</dbReference>
<dbReference type="PROSITE" id="PS00636">
    <property type="entry name" value="DNAJ_1"/>
    <property type="match status" value="1"/>
</dbReference>
<dbReference type="GO" id="GO:0051082">
    <property type="term" value="F:unfolded protein binding"/>
    <property type="evidence" value="ECO:0007669"/>
    <property type="project" value="InterPro"/>
</dbReference>
<dbReference type="InterPro" id="IPR008971">
    <property type="entry name" value="HSP40/DnaJ_pept-bd"/>
</dbReference>
<dbReference type="FunFam" id="1.10.287.110:FF:000048">
    <property type="entry name" value="DnaJ family protein"/>
    <property type="match status" value="1"/>
</dbReference>
<feature type="zinc finger region" description="CR-type" evidence="6">
    <location>
        <begin position="141"/>
        <end position="224"/>
    </location>
</feature>
<dbReference type="GO" id="GO:0006457">
    <property type="term" value="P:protein folding"/>
    <property type="evidence" value="ECO:0007669"/>
    <property type="project" value="InterPro"/>
</dbReference>
<dbReference type="InterPro" id="IPR001623">
    <property type="entry name" value="DnaJ_domain"/>
</dbReference>
<dbReference type="PANTHER" id="PTHR43888">
    <property type="entry name" value="DNAJ-LIKE-2, ISOFORM A-RELATED"/>
    <property type="match status" value="1"/>
</dbReference>
<dbReference type="OrthoDB" id="550424at2759"/>
<keyword evidence="3 6" id="KW-0863">Zinc-finger</keyword>
<sequence length="419" mass="45485">MAKDTKFYDILGVSPSATEAELKKAYKVGALKHHPDKNAHNPDASDKFKDLSHAYEILSDPQKRSIYDQYGEEGLEGGGGGGGMNAEDLFSQFFGGGSAFGGGGGGFGGMFGGGGMQNRGPPKARTIHHVHKVSLEDIYRGKVSKLALQKSVICPKCEGRGGKEGAVKKCTGCDGHGMKTMMRQMGPMIQRFQTVCPDCNGEGELIREKDKCKGCNGKKTIVERKVLHVHVDRGVRTGHKIEFRGEGDQTPGVQPGDVVFEIEQKPHARFQRKDDDLFYHAEIDLVTALAGGTIYVEHLDDRWLSLDILPGEVISPGTLRMVRGQGMPSYRHHDCGNMYVQFDVKFPEKNFTADPAAFDALKAILPASKTMVAPPAETMTENVDVEEVDPSQQARAQGATDEDDEDGQAGGERVQCASQ</sequence>
<dbReference type="InterPro" id="IPR036410">
    <property type="entry name" value="HSP_DnaJ_Cys-rich_dom_sf"/>
</dbReference>
<evidence type="ECO:0000256" key="2">
    <source>
        <dbReference type="ARBA" id="ARBA00022737"/>
    </source>
</evidence>
<dbReference type="Gene3D" id="2.10.230.10">
    <property type="entry name" value="Heat shock protein DnaJ, cysteine-rich domain"/>
    <property type="match status" value="1"/>
</dbReference>
<name>A0A8T9CLG2_9HELO</name>
<dbReference type="InterPro" id="IPR001305">
    <property type="entry name" value="HSP_DnaJ_Cys-rich_dom"/>
</dbReference>
<dbReference type="Pfam" id="PF00226">
    <property type="entry name" value="DnaJ"/>
    <property type="match status" value="1"/>
</dbReference>
<evidence type="ECO:0000256" key="5">
    <source>
        <dbReference type="ARBA" id="ARBA00023186"/>
    </source>
</evidence>
<dbReference type="SUPFAM" id="SSF46565">
    <property type="entry name" value="Chaperone J-domain"/>
    <property type="match status" value="1"/>
</dbReference>
<protein>
    <submittedName>
        <fullName evidence="10">Mitochondrial protein import protein mas5</fullName>
    </submittedName>
</protein>
<organism evidence="10 11">
    <name type="scientific">Lachnellula suecica</name>
    <dbReference type="NCBI Taxonomy" id="602035"/>
    <lineage>
        <taxon>Eukaryota</taxon>
        <taxon>Fungi</taxon>
        <taxon>Dikarya</taxon>
        <taxon>Ascomycota</taxon>
        <taxon>Pezizomycotina</taxon>
        <taxon>Leotiomycetes</taxon>
        <taxon>Helotiales</taxon>
        <taxon>Lachnaceae</taxon>
        <taxon>Lachnellula</taxon>
    </lineage>
</organism>
<dbReference type="Pfam" id="PF00684">
    <property type="entry name" value="DnaJ_CXXCXGXG"/>
    <property type="match status" value="1"/>
</dbReference>
<dbReference type="Proteomes" id="UP000469558">
    <property type="component" value="Unassembled WGS sequence"/>
</dbReference>
<dbReference type="SUPFAM" id="SSF49493">
    <property type="entry name" value="HSP40/DnaJ peptide-binding domain"/>
    <property type="match status" value="2"/>
</dbReference>
<dbReference type="CDD" id="cd06257">
    <property type="entry name" value="DnaJ"/>
    <property type="match status" value="1"/>
</dbReference>
<dbReference type="PROSITE" id="PS51188">
    <property type="entry name" value="ZF_CR"/>
    <property type="match status" value="1"/>
</dbReference>
<keyword evidence="1 6" id="KW-0479">Metal-binding</keyword>
<dbReference type="FunFam" id="2.10.230.10:FF:000001">
    <property type="entry name" value="DnaJ subfamily A member 2"/>
    <property type="match status" value="1"/>
</dbReference>
<dbReference type="EMBL" id="QGMK01000038">
    <property type="protein sequence ID" value="TVY85000.1"/>
    <property type="molecule type" value="Genomic_DNA"/>
</dbReference>
<dbReference type="Gene3D" id="2.60.260.20">
    <property type="entry name" value="Urease metallochaperone UreE, N-terminal domain"/>
    <property type="match status" value="2"/>
</dbReference>
<dbReference type="PROSITE" id="PS50076">
    <property type="entry name" value="DNAJ_2"/>
    <property type="match status" value="1"/>
</dbReference>
<dbReference type="SUPFAM" id="SSF57938">
    <property type="entry name" value="DnaJ/Hsp40 cysteine-rich domain"/>
    <property type="match status" value="1"/>
</dbReference>
<feature type="domain" description="CR-type" evidence="9">
    <location>
        <begin position="141"/>
        <end position="224"/>
    </location>
</feature>
<dbReference type="InterPro" id="IPR036869">
    <property type="entry name" value="J_dom_sf"/>
</dbReference>
<evidence type="ECO:0000256" key="3">
    <source>
        <dbReference type="ARBA" id="ARBA00022771"/>
    </source>
</evidence>
<dbReference type="PRINTS" id="PR00625">
    <property type="entry name" value="JDOMAIN"/>
</dbReference>
<keyword evidence="4 6" id="KW-0862">Zinc</keyword>
<dbReference type="CDD" id="cd10747">
    <property type="entry name" value="DnaJ_C"/>
    <property type="match status" value="1"/>
</dbReference>
<proteinExistence type="inferred from homology"/>
<keyword evidence="5" id="KW-0143">Chaperone</keyword>
<evidence type="ECO:0000256" key="4">
    <source>
        <dbReference type="ARBA" id="ARBA00022833"/>
    </source>
</evidence>
<dbReference type="SMART" id="SM00271">
    <property type="entry name" value="DnaJ"/>
    <property type="match status" value="1"/>
</dbReference>
<keyword evidence="11" id="KW-1185">Reference proteome</keyword>
<evidence type="ECO:0000259" key="9">
    <source>
        <dbReference type="PROSITE" id="PS51188"/>
    </source>
</evidence>
<dbReference type="GO" id="GO:0008270">
    <property type="term" value="F:zinc ion binding"/>
    <property type="evidence" value="ECO:0007669"/>
    <property type="project" value="UniProtKB-KW"/>
</dbReference>
<dbReference type="GO" id="GO:0005524">
    <property type="term" value="F:ATP binding"/>
    <property type="evidence" value="ECO:0007669"/>
    <property type="project" value="InterPro"/>
</dbReference>
<evidence type="ECO:0000313" key="11">
    <source>
        <dbReference type="Proteomes" id="UP000469558"/>
    </source>
</evidence>
<dbReference type="Gene3D" id="1.10.287.110">
    <property type="entry name" value="DnaJ domain"/>
    <property type="match status" value="1"/>
</dbReference>
<evidence type="ECO:0000313" key="10">
    <source>
        <dbReference type="EMBL" id="TVY85000.1"/>
    </source>
</evidence>
<gene>
    <name evidence="10" type="primary">mas5</name>
    <name evidence="10" type="ORF">LSUE1_G000335</name>
</gene>
<evidence type="ECO:0000259" key="8">
    <source>
        <dbReference type="PROSITE" id="PS50076"/>
    </source>
</evidence>
<evidence type="ECO:0000256" key="6">
    <source>
        <dbReference type="PROSITE-ProRule" id="PRU00546"/>
    </source>
</evidence>
<keyword evidence="2" id="KW-0677">Repeat</keyword>
<dbReference type="AlphaFoldDB" id="A0A8T9CLG2"/>
<dbReference type="HAMAP" id="MF_01152">
    <property type="entry name" value="DnaJ"/>
    <property type="match status" value="1"/>
</dbReference>
<dbReference type="FunFam" id="2.60.260.20:FF:000024">
    <property type="entry name" value="Mitochondrial protein import protein MAS5"/>
    <property type="match status" value="1"/>
</dbReference>
<feature type="region of interest" description="Disordered" evidence="7">
    <location>
        <begin position="378"/>
        <end position="419"/>
    </location>
</feature>
<accession>A0A8T9CLG2</accession>
<evidence type="ECO:0000256" key="7">
    <source>
        <dbReference type="SAM" id="MobiDB-lite"/>
    </source>
</evidence>
<dbReference type="Pfam" id="PF01556">
    <property type="entry name" value="DnaJ_C"/>
    <property type="match status" value="1"/>
</dbReference>
<dbReference type="InterPro" id="IPR002939">
    <property type="entry name" value="DnaJ_C"/>
</dbReference>
<reference evidence="10 11" key="1">
    <citation type="submission" date="2018-05" db="EMBL/GenBank/DDBJ databases">
        <title>Genome sequencing and assembly of the regulated plant pathogen Lachnellula willkommii and related sister species for the development of diagnostic species identification markers.</title>
        <authorList>
            <person name="Giroux E."/>
            <person name="Bilodeau G."/>
        </authorList>
    </citation>
    <scope>NUCLEOTIDE SEQUENCE [LARGE SCALE GENOMIC DNA]</scope>
    <source>
        <strain evidence="10 11">CBS 268.59</strain>
    </source>
</reference>
<dbReference type="InterPro" id="IPR012724">
    <property type="entry name" value="DnaJ"/>
</dbReference>
<dbReference type="GO" id="GO:0009408">
    <property type="term" value="P:response to heat"/>
    <property type="evidence" value="ECO:0007669"/>
    <property type="project" value="InterPro"/>
</dbReference>
<evidence type="ECO:0000256" key="1">
    <source>
        <dbReference type="ARBA" id="ARBA00022723"/>
    </source>
</evidence>
<dbReference type="InterPro" id="IPR044713">
    <property type="entry name" value="DNJA1/2-like"/>
</dbReference>
<feature type="domain" description="J" evidence="8">
    <location>
        <begin position="6"/>
        <end position="71"/>
    </location>
</feature>
<dbReference type="GO" id="GO:0030544">
    <property type="term" value="F:Hsp70 protein binding"/>
    <property type="evidence" value="ECO:0007669"/>
    <property type="project" value="InterPro"/>
</dbReference>
<dbReference type="InterPro" id="IPR018253">
    <property type="entry name" value="DnaJ_domain_CS"/>
</dbReference>